<gene>
    <name evidence="1" type="ordered locus">Tery_4051</name>
</gene>
<organism evidence="1">
    <name type="scientific">Trichodesmium erythraeum (strain IMS101)</name>
    <dbReference type="NCBI Taxonomy" id="203124"/>
    <lineage>
        <taxon>Bacteria</taxon>
        <taxon>Bacillati</taxon>
        <taxon>Cyanobacteriota</taxon>
        <taxon>Cyanophyceae</taxon>
        <taxon>Oscillatoriophycideae</taxon>
        <taxon>Oscillatoriales</taxon>
        <taxon>Microcoleaceae</taxon>
        <taxon>Trichodesmium</taxon>
    </lineage>
</organism>
<dbReference type="AlphaFoldDB" id="Q10XG1"/>
<name>Q10XG1_TRIEI</name>
<evidence type="ECO:0000313" key="1">
    <source>
        <dbReference type="EMBL" id="ABG53063.1"/>
    </source>
</evidence>
<dbReference type="KEGG" id="ter:Tery_4051"/>
<proteinExistence type="predicted"/>
<reference evidence="1" key="1">
    <citation type="submission" date="2006-06" db="EMBL/GenBank/DDBJ databases">
        <title>Complete sequence of Trichodesmium erythraeum IMS101.</title>
        <authorList>
            <consortium name="US DOE Joint Genome Institute"/>
            <person name="Copeland A."/>
            <person name="Lucas S."/>
            <person name="Lapidus A."/>
            <person name="Barry K."/>
            <person name="Detter J.C."/>
            <person name="Glavina del Rio T."/>
            <person name="Hammon N."/>
            <person name="Israni S."/>
            <person name="Dalin E."/>
            <person name="Tice H."/>
            <person name="Pitluck S."/>
            <person name="Kiss H."/>
            <person name="Munk A.C."/>
            <person name="Brettin T."/>
            <person name="Bruce D."/>
            <person name="Han C."/>
            <person name="Tapia R."/>
            <person name="Gilna P."/>
            <person name="Schmutz J."/>
            <person name="Larimer F."/>
            <person name="Land M."/>
            <person name="Hauser L."/>
            <person name="Kyrpides N."/>
            <person name="Kim E."/>
            <person name="Richardson P."/>
        </authorList>
    </citation>
    <scope>NUCLEOTIDE SEQUENCE [LARGE SCALE GENOMIC DNA]</scope>
    <source>
        <strain evidence="1">IMS101</strain>
    </source>
</reference>
<dbReference type="EMBL" id="CP000393">
    <property type="protein sequence ID" value="ABG53063.1"/>
    <property type="molecule type" value="Genomic_DNA"/>
</dbReference>
<dbReference type="HOGENOM" id="CLU_2107949_0_0_3"/>
<sequence>MQKWLAVDAQGFRNTLTNFHNNQQNFVSMISLFNQNSGSFFFLKLLKIKNYHKSNKCNTLYQIFTSQYCFYDGLLKLSKTTQLITQINNNYLIAVQKLAKFIKADYNPWSKYFIL</sequence>
<protein>
    <submittedName>
        <fullName evidence="1">Uncharacterized protein</fullName>
    </submittedName>
</protein>
<accession>Q10XG1</accession>